<dbReference type="SMART" id="SM00450">
    <property type="entry name" value="RHOD"/>
    <property type="match status" value="1"/>
</dbReference>
<dbReference type="Proteomes" id="UP000051450">
    <property type="component" value="Unassembled WGS sequence"/>
</dbReference>
<evidence type="ECO:0000313" key="3">
    <source>
        <dbReference type="EMBL" id="KRK46466.1"/>
    </source>
</evidence>
<dbReference type="InterPro" id="IPR050229">
    <property type="entry name" value="GlpE_sulfurtransferase"/>
</dbReference>
<proteinExistence type="predicted"/>
<evidence type="ECO:0000259" key="2">
    <source>
        <dbReference type="PROSITE" id="PS50206"/>
    </source>
</evidence>
<dbReference type="GeneID" id="83548746"/>
<keyword evidence="1" id="KW-0812">Transmembrane</keyword>
<comment type="caution">
    <text evidence="3">The sequence shown here is derived from an EMBL/GenBank/DDBJ whole genome shotgun (WGS) entry which is preliminary data.</text>
</comment>
<dbReference type="InterPro" id="IPR001763">
    <property type="entry name" value="Rhodanese-like_dom"/>
</dbReference>
<accession>A0A0R1HSX0</accession>
<organism evidence="3 4">
    <name type="scientific">Dellaglioa algida DSM 15638</name>
    <dbReference type="NCBI Taxonomy" id="1423719"/>
    <lineage>
        <taxon>Bacteria</taxon>
        <taxon>Bacillati</taxon>
        <taxon>Bacillota</taxon>
        <taxon>Bacilli</taxon>
        <taxon>Lactobacillales</taxon>
        <taxon>Lactobacillaceae</taxon>
        <taxon>Dellaglioa</taxon>
    </lineage>
</organism>
<reference evidence="3 4" key="1">
    <citation type="journal article" date="2015" name="Genome Announc.">
        <title>Expanding the biotechnology potential of lactobacilli through comparative genomics of 213 strains and associated genera.</title>
        <authorList>
            <person name="Sun Z."/>
            <person name="Harris H.M."/>
            <person name="McCann A."/>
            <person name="Guo C."/>
            <person name="Argimon S."/>
            <person name="Zhang W."/>
            <person name="Yang X."/>
            <person name="Jeffery I.B."/>
            <person name="Cooney J.C."/>
            <person name="Kagawa T.F."/>
            <person name="Liu W."/>
            <person name="Song Y."/>
            <person name="Salvetti E."/>
            <person name="Wrobel A."/>
            <person name="Rasinkangas P."/>
            <person name="Parkhill J."/>
            <person name="Rea M.C."/>
            <person name="O'Sullivan O."/>
            <person name="Ritari J."/>
            <person name="Douillard F.P."/>
            <person name="Paul Ross R."/>
            <person name="Yang R."/>
            <person name="Briner A.E."/>
            <person name="Felis G.E."/>
            <person name="de Vos W.M."/>
            <person name="Barrangou R."/>
            <person name="Klaenhammer T.R."/>
            <person name="Caufield P.W."/>
            <person name="Cui Y."/>
            <person name="Zhang H."/>
            <person name="O'Toole P.W."/>
        </authorList>
    </citation>
    <scope>NUCLEOTIDE SEQUENCE [LARGE SCALE GENOMIC DNA]</scope>
    <source>
        <strain evidence="3 4">DSM 15638</strain>
    </source>
</reference>
<sequence>MILGAMKVNVIINIILIIILVGLAGNQFYLWYMGRRSAKLVTNEEFNEGMRKAQIVDLREKSEFDASHIMGARNIPYSQFKTAVGGLRKDLPLYLYDQGKSISTRAAFKLHKQGYTDITILKTGFSKWDGKTKKR</sequence>
<keyword evidence="1" id="KW-0472">Membrane</keyword>
<feature type="transmembrane region" description="Helical" evidence="1">
    <location>
        <begin position="12"/>
        <end position="32"/>
    </location>
</feature>
<dbReference type="InterPro" id="IPR036873">
    <property type="entry name" value="Rhodanese-like_dom_sf"/>
</dbReference>
<feature type="domain" description="Rhodanese" evidence="2">
    <location>
        <begin position="49"/>
        <end position="134"/>
    </location>
</feature>
<dbReference type="PANTHER" id="PTHR43031:SF18">
    <property type="entry name" value="RHODANESE-RELATED SULFURTRANSFERASES"/>
    <property type="match status" value="1"/>
</dbReference>
<dbReference type="RefSeq" id="WP_057973412.1">
    <property type="nucleotide sequence ID" value="NZ_AZDI01000001.1"/>
</dbReference>
<protein>
    <recommendedName>
        <fullName evidence="2">Rhodanese domain-containing protein</fullName>
    </recommendedName>
</protein>
<dbReference type="PATRIC" id="fig|1423719.4.peg.89"/>
<keyword evidence="4" id="KW-1185">Reference proteome</keyword>
<dbReference type="STRING" id="1423719.FC66_GL000089"/>
<dbReference type="CDD" id="cd00158">
    <property type="entry name" value="RHOD"/>
    <property type="match status" value="1"/>
</dbReference>
<evidence type="ECO:0000313" key="4">
    <source>
        <dbReference type="Proteomes" id="UP000051450"/>
    </source>
</evidence>
<name>A0A0R1HSX0_9LACO</name>
<dbReference type="Pfam" id="PF00581">
    <property type="entry name" value="Rhodanese"/>
    <property type="match status" value="1"/>
</dbReference>
<gene>
    <name evidence="3" type="ORF">FC66_GL000089</name>
</gene>
<evidence type="ECO:0000256" key="1">
    <source>
        <dbReference type="SAM" id="Phobius"/>
    </source>
</evidence>
<keyword evidence="1" id="KW-1133">Transmembrane helix</keyword>
<dbReference type="AlphaFoldDB" id="A0A0R1HSX0"/>
<dbReference type="PANTHER" id="PTHR43031">
    <property type="entry name" value="FAD-DEPENDENT OXIDOREDUCTASE"/>
    <property type="match status" value="1"/>
</dbReference>
<dbReference type="Gene3D" id="3.40.250.10">
    <property type="entry name" value="Rhodanese-like domain"/>
    <property type="match status" value="1"/>
</dbReference>
<dbReference type="SUPFAM" id="SSF52821">
    <property type="entry name" value="Rhodanese/Cell cycle control phosphatase"/>
    <property type="match status" value="1"/>
</dbReference>
<dbReference type="EMBL" id="AZDI01000001">
    <property type="protein sequence ID" value="KRK46466.1"/>
    <property type="molecule type" value="Genomic_DNA"/>
</dbReference>
<dbReference type="PROSITE" id="PS50206">
    <property type="entry name" value="RHODANESE_3"/>
    <property type="match status" value="1"/>
</dbReference>